<evidence type="ECO:0000313" key="3">
    <source>
        <dbReference type="Proteomes" id="UP001519363"/>
    </source>
</evidence>
<dbReference type="RefSeq" id="WP_086786543.1">
    <property type="nucleotide sequence ID" value="NZ_JAGIOO010000001.1"/>
</dbReference>
<dbReference type="Proteomes" id="UP001519363">
    <property type="component" value="Unassembled WGS sequence"/>
</dbReference>
<feature type="region of interest" description="Disordered" evidence="1">
    <location>
        <begin position="45"/>
        <end position="66"/>
    </location>
</feature>
<sequence>MPRLQNRAFFAGMQEAVQAVLDPASRKISPGRRREWEKLRTRLLGHGAPERPQPTTVADLLTDFTP</sequence>
<proteinExistence type="predicted"/>
<keyword evidence="3" id="KW-1185">Reference proteome</keyword>
<name>A0ABS5ASV2_9PSEU</name>
<accession>A0ABS5ASV2</accession>
<evidence type="ECO:0000313" key="2">
    <source>
        <dbReference type="EMBL" id="MBP2479274.1"/>
    </source>
</evidence>
<reference evidence="2 3" key="1">
    <citation type="submission" date="2021-03" db="EMBL/GenBank/DDBJ databases">
        <title>Sequencing the genomes of 1000 actinobacteria strains.</title>
        <authorList>
            <person name="Klenk H.-P."/>
        </authorList>
    </citation>
    <scope>NUCLEOTIDE SEQUENCE [LARGE SCALE GENOMIC DNA]</scope>
    <source>
        <strain evidence="2 3">DSM 44580</strain>
    </source>
</reference>
<organism evidence="2 3">
    <name type="scientific">Crossiella equi</name>
    <dbReference type="NCBI Taxonomy" id="130796"/>
    <lineage>
        <taxon>Bacteria</taxon>
        <taxon>Bacillati</taxon>
        <taxon>Actinomycetota</taxon>
        <taxon>Actinomycetes</taxon>
        <taxon>Pseudonocardiales</taxon>
        <taxon>Pseudonocardiaceae</taxon>
        <taxon>Crossiella</taxon>
    </lineage>
</organism>
<protein>
    <submittedName>
        <fullName evidence="2">Uncharacterized protein</fullName>
    </submittedName>
</protein>
<comment type="caution">
    <text evidence="2">The sequence shown here is derived from an EMBL/GenBank/DDBJ whole genome shotgun (WGS) entry which is preliminary data.</text>
</comment>
<dbReference type="EMBL" id="JAGIOO010000001">
    <property type="protein sequence ID" value="MBP2479274.1"/>
    <property type="molecule type" value="Genomic_DNA"/>
</dbReference>
<evidence type="ECO:0000256" key="1">
    <source>
        <dbReference type="SAM" id="MobiDB-lite"/>
    </source>
</evidence>
<gene>
    <name evidence="2" type="ORF">JOF53_008146</name>
</gene>